<dbReference type="AlphaFoldDB" id="A0A2X3ET36"/>
<evidence type="ECO:0000313" key="4">
    <source>
        <dbReference type="EMBL" id="SQC38107.1"/>
    </source>
</evidence>
<keyword evidence="2" id="KW-0472">Membrane</keyword>
<name>A0A2X3ET36_KLEPN</name>
<dbReference type="SUPFAM" id="SSF56935">
    <property type="entry name" value="Porins"/>
    <property type="match status" value="1"/>
</dbReference>
<gene>
    <name evidence="4" type="ORF">NCTC13465_00424</name>
</gene>
<sequence length="77" mass="8881">MGYASFGYQPEQGWYAGSDIRYMSDIMANDENTAKAPSWTVVGLTTGYKWSYGRMDMDLFGRHRQPVRPGVRRVCHR</sequence>
<dbReference type="Proteomes" id="UP000251721">
    <property type="component" value="Unassembled WGS sequence"/>
</dbReference>
<evidence type="ECO:0000256" key="2">
    <source>
        <dbReference type="ARBA" id="ARBA00023136"/>
    </source>
</evidence>
<organism evidence="4 5">
    <name type="scientific">Klebsiella pneumoniae</name>
    <dbReference type="NCBI Taxonomy" id="573"/>
    <lineage>
        <taxon>Bacteria</taxon>
        <taxon>Pseudomonadati</taxon>
        <taxon>Pseudomonadota</taxon>
        <taxon>Gammaproteobacteria</taxon>
        <taxon>Enterobacterales</taxon>
        <taxon>Enterobacteriaceae</taxon>
        <taxon>Klebsiella/Raoultella group</taxon>
        <taxon>Klebsiella</taxon>
        <taxon>Klebsiella pneumoniae complex</taxon>
    </lineage>
</organism>
<accession>A0A2X3ET36</accession>
<proteinExistence type="predicted"/>
<evidence type="ECO:0000256" key="1">
    <source>
        <dbReference type="ARBA" id="ARBA00004442"/>
    </source>
</evidence>
<dbReference type="EMBL" id="UAWQ01000004">
    <property type="protein sequence ID" value="SQC38107.1"/>
    <property type="molecule type" value="Genomic_DNA"/>
</dbReference>
<dbReference type="Gene3D" id="2.40.170.20">
    <property type="entry name" value="TonB-dependent receptor, beta-barrel domain"/>
    <property type="match status" value="1"/>
</dbReference>
<evidence type="ECO:0000256" key="3">
    <source>
        <dbReference type="ARBA" id="ARBA00023237"/>
    </source>
</evidence>
<dbReference type="InterPro" id="IPR036942">
    <property type="entry name" value="Beta-barrel_TonB_sf"/>
</dbReference>
<evidence type="ECO:0000313" key="5">
    <source>
        <dbReference type="Proteomes" id="UP000251721"/>
    </source>
</evidence>
<dbReference type="GO" id="GO:0009279">
    <property type="term" value="C:cell outer membrane"/>
    <property type="evidence" value="ECO:0007669"/>
    <property type="project" value="UniProtKB-SubCell"/>
</dbReference>
<protein>
    <submittedName>
        <fullName evidence="4">TonB-dependent receptor yncD</fullName>
    </submittedName>
</protein>
<comment type="subcellular location">
    <subcellularLocation>
        <location evidence="1">Cell outer membrane</location>
    </subcellularLocation>
</comment>
<keyword evidence="3" id="KW-0998">Cell outer membrane</keyword>
<keyword evidence="4" id="KW-0675">Receptor</keyword>
<reference evidence="4 5" key="1">
    <citation type="submission" date="2018-06" db="EMBL/GenBank/DDBJ databases">
        <authorList>
            <consortium name="Pathogen Informatics"/>
            <person name="Doyle S."/>
        </authorList>
    </citation>
    <scope>NUCLEOTIDE SEQUENCE [LARGE SCALE GENOMIC DNA]</scope>
    <source>
        <strain evidence="4 5">NCTC13465</strain>
    </source>
</reference>